<sequence>MSWAAEDWTAGLSNQALQKVQELQALVEKLNRERQQRQLQLGNSDAALHKQKQKYEDVRVELTAVQRELLGVREEARGGAQARERLAHELQTKVAQVCALEGQLDSARALAQNLTQEIKRLPSMNIHSSQYDVFFSLCFAGDKDGTGGEGDAKTHPIHQQLLFGESPKPSVHGVLSEVAQQPHKTPPLRRRVYQSEARPFSSVFPWDRDDTRSTPRGRPASTSSSSISSNDVITLDKGSRDGETEEALRKERDEACLHVSGLQRELQLEKERCQEAETHLTQAQRELSTKDQKLTRSTDELARAQTRIMQEGDRAQAAELRVKQLQEELKCQRQNAETSRCNAEQRRRDMEREHQRELQELQRERQSLEKQHHQENNRLTQEIQQARTLHNTLQAQHDKLALQKQTVERDLEDVHTKLKNREADLTESQKREAQMLEKLTESLKESESLRLSLDQLKKREKSLEVDVKRLTEELAEALKLIKELQVSHPFTPVAVDSFTPVLSIHHGCTSPRQHSSHRNRALKAERPSVQGILTYPPDREPGEGIDSEHISVYGSENTLKLSIKQADDEHGAGSPSVVDMDSSMTEQDTGIEDTDTESYMSDSTSERLFKDDAFPQKDICHDTGNENSTPLDQEKKQDPSLAELENENAVLREELCDVKRELEQRLEDLETQRGAEAEARTKLKQLSKKHSTQVEQHRAKALELKEKGGKLEAQLDMERKETTRLREVVAALEKAAEKRLEEREREQEERQEENTQLKEDFAEMERKVAEHEGEGERIQKELAALQCELLQEREERGREREEEKKRLKNSEMEGLKIAELQAKLDQLQRSAGLEDINVQGNMPLSYLQLGNQTHTTYDITAFENDVISPLSFCEPVNLQNIMFSKETETMALITEGRTQTKSSECSQQNREDNTTAEELKEQAKTKEMMDLDNTTVLVLEVERLRTQRDREAEKAKNAQKKLDTLQCQVTSQTQLLTLAFENQSKHIEDLLRELQERDDALRSRGMELQNCLEEIALLKSYKLKEMDSGLPLNTSLEDLEDQHCNLVVSCATITTEMVKEEASQFVEDKTLHADPLQSCSNEEARNDQPGNVSPTSDVLHMSNVTVDNKVHMSLPILDVHYKDSALFTENATAKGPLEQLATAQKGSHHVLHKNTENPKCEGVPSSKETDRQNDALVLQRLLEYPTDDLNALKRVIYEFYEAQNELSLLKVKHKQLTLQLEEVSREDLLSIKQENEQLKLKLLEKEKGLEHIPVLRQQESSDLANTQQEGLSSKDCGKHCPSPSSGLEETVDVDGSSEDGLRNSKEDGGEENGECEIETLSALQADTPQEQLQVLQAQNQLLSEQSRQQSEELQRWRISALSSEEILGHHSNGHSIVLVREDELILPCCPDSLHVHSRQRRSMVQQGGLSQERGCFGHGTGDNQMDYQLGSEKTTVHWQPILNAKELIAKSNGSIQANDNLTVEIRDMNANTEFSSSPASFSEIEIFDDRPDLVQYVKKTGPRDDDQQAVSVNLDIQLKENTVRKESQDVVSISPETQSKVISPKLSTEAPTKKHTQKPTDKHDAFTSLQYGKALVNTPDYQIKHAAAPGRQTDKPLKREEDVAIMCLALDQSQISEVTTVLESLRQEKAKEVKSMSTQTYVHMDWEEEALGGSISPGCGHTVIHASTQTYTDEPKQREEEEEQDTGSADSAHFSPAPPGDPEKLLFSGTFPIPADPAHLAERIRRNRSRMSVAYDDIEYEPYGLPEVVMKGFADIPMGPACPYVLRRGLLGTDALPLSLREPTLKETEDEVDP</sequence>
<dbReference type="EMBL" id="JAROKS010000004">
    <property type="protein sequence ID" value="KAK1804140.1"/>
    <property type="molecule type" value="Genomic_DNA"/>
</dbReference>
<feature type="region of interest" description="Disordered" evidence="2">
    <location>
        <begin position="671"/>
        <end position="695"/>
    </location>
</feature>
<dbReference type="PANTHER" id="PTHR18874">
    <property type="entry name" value="CMF/LEK/CENP CELL DIVISION-RELATED"/>
    <property type="match status" value="1"/>
</dbReference>
<evidence type="ECO:0000259" key="3">
    <source>
        <dbReference type="Pfam" id="PF10481"/>
    </source>
</evidence>
<dbReference type="GO" id="GO:0008017">
    <property type="term" value="F:microtubule binding"/>
    <property type="evidence" value="ECO:0007669"/>
    <property type="project" value="InterPro"/>
</dbReference>
<evidence type="ECO:0000313" key="6">
    <source>
        <dbReference type="Proteomes" id="UP001239994"/>
    </source>
</evidence>
<dbReference type="GO" id="GO:0070840">
    <property type="term" value="F:dynein complex binding"/>
    <property type="evidence" value="ECO:0007669"/>
    <property type="project" value="TreeGrafter"/>
</dbReference>
<dbReference type="Proteomes" id="UP001239994">
    <property type="component" value="Unassembled WGS sequence"/>
</dbReference>
<feature type="compositionally biased region" description="Polar residues" evidence="2">
    <location>
        <begin position="1257"/>
        <end position="1271"/>
    </location>
</feature>
<dbReference type="InterPro" id="IPR018463">
    <property type="entry name" value="Centromere_CenpF_N"/>
</dbReference>
<dbReference type="GO" id="GO:0000278">
    <property type="term" value="P:mitotic cell cycle"/>
    <property type="evidence" value="ECO:0007669"/>
    <property type="project" value="TreeGrafter"/>
</dbReference>
<feature type="region of interest" description="Disordered" evidence="2">
    <location>
        <begin position="164"/>
        <end position="245"/>
    </location>
</feature>
<name>A0AAD8ZVF9_9TELE</name>
<dbReference type="Pfam" id="PF10490">
    <property type="entry name" value="CENP-F_C_Rb_bdg"/>
    <property type="match status" value="1"/>
</dbReference>
<feature type="region of interest" description="Disordered" evidence="2">
    <location>
        <begin position="1529"/>
        <end position="1562"/>
    </location>
</feature>
<feature type="compositionally biased region" description="Basic and acidic residues" evidence="2">
    <location>
        <begin position="604"/>
        <end position="624"/>
    </location>
</feature>
<reference evidence="5" key="1">
    <citation type="submission" date="2023-03" db="EMBL/GenBank/DDBJ databases">
        <title>Electrophorus voltai genome.</title>
        <authorList>
            <person name="Bian C."/>
        </authorList>
    </citation>
    <scope>NUCLEOTIDE SEQUENCE</scope>
    <source>
        <strain evidence="5">CB-2022</strain>
        <tissue evidence="5">Muscle</tissue>
    </source>
</reference>
<dbReference type="GO" id="GO:0010389">
    <property type="term" value="P:regulation of G2/M transition of mitotic cell cycle"/>
    <property type="evidence" value="ECO:0007669"/>
    <property type="project" value="TreeGrafter"/>
</dbReference>
<feature type="domain" description="Centromere protein Cenp-F N-terminal" evidence="3">
    <location>
        <begin position="1"/>
        <end position="123"/>
    </location>
</feature>
<organism evidence="5 6">
    <name type="scientific">Electrophorus voltai</name>
    <dbReference type="NCBI Taxonomy" id="2609070"/>
    <lineage>
        <taxon>Eukaryota</taxon>
        <taxon>Metazoa</taxon>
        <taxon>Chordata</taxon>
        <taxon>Craniata</taxon>
        <taxon>Vertebrata</taxon>
        <taxon>Euteleostomi</taxon>
        <taxon>Actinopterygii</taxon>
        <taxon>Neopterygii</taxon>
        <taxon>Teleostei</taxon>
        <taxon>Ostariophysi</taxon>
        <taxon>Gymnotiformes</taxon>
        <taxon>Gymnotoidei</taxon>
        <taxon>Gymnotidae</taxon>
        <taxon>Electrophorus</taxon>
    </lineage>
</organism>
<dbReference type="GO" id="GO:0051310">
    <property type="term" value="P:metaphase chromosome alignment"/>
    <property type="evidence" value="ECO:0007669"/>
    <property type="project" value="TreeGrafter"/>
</dbReference>
<feature type="coiled-coil region" evidence="1">
    <location>
        <begin position="439"/>
        <end position="487"/>
    </location>
</feature>
<protein>
    <recommendedName>
        <fullName evidence="7">Centromere protein F-like</fullName>
    </recommendedName>
</protein>
<feature type="compositionally biased region" description="Basic and acidic residues" evidence="2">
    <location>
        <begin position="671"/>
        <end position="681"/>
    </location>
</feature>
<feature type="compositionally biased region" description="Basic residues" evidence="2">
    <location>
        <begin position="682"/>
        <end position="691"/>
    </location>
</feature>
<feature type="region of interest" description="Disordered" evidence="2">
    <location>
        <begin position="1254"/>
        <end position="1313"/>
    </location>
</feature>
<dbReference type="InterPro" id="IPR018302">
    <property type="entry name" value="CenpF/LEK1_Rb-prot-bd"/>
</dbReference>
<feature type="compositionally biased region" description="Polar residues" evidence="2">
    <location>
        <begin position="1529"/>
        <end position="1550"/>
    </location>
</feature>
<gene>
    <name evidence="5" type="ORF">P4O66_020179</name>
</gene>
<dbReference type="GO" id="GO:0005634">
    <property type="term" value="C:nucleus"/>
    <property type="evidence" value="ECO:0007669"/>
    <property type="project" value="TreeGrafter"/>
</dbReference>
<feature type="region of interest" description="Disordered" evidence="2">
    <location>
        <begin position="567"/>
        <end position="641"/>
    </location>
</feature>
<feature type="compositionally biased region" description="Polar residues" evidence="2">
    <location>
        <begin position="896"/>
        <end position="908"/>
    </location>
</feature>
<comment type="caution">
    <text evidence="5">The sequence shown here is derived from an EMBL/GenBank/DDBJ whole genome shotgun (WGS) entry which is preliminary data.</text>
</comment>
<dbReference type="GO" id="GO:0000775">
    <property type="term" value="C:chromosome, centromeric region"/>
    <property type="evidence" value="ECO:0007669"/>
    <property type="project" value="InterPro"/>
</dbReference>
<dbReference type="Pfam" id="PF10481">
    <property type="entry name" value="CENP-F_N"/>
    <property type="match status" value="1"/>
</dbReference>
<evidence type="ECO:0000256" key="2">
    <source>
        <dbReference type="SAM" id="MobiDB-lite"/>
    </source>
</evidence>
<dbReference type="GO" id="GO:0000922">
    <property type="term" value="C:spindle pole"/>
    <property type="evidence" value="ECO:0007669"/>
    <property type="project" value="TreeGrafter"/>
</dbReference>
<feature type="coiled-coil region" evidence="1">
    <location>
        <begin position="13"/>
        <end position="68"/>
    </location>
</feature>
<feature type="region of interest" description="Disordered" evidence="2">
    <location>
        <begin position="335"/>
        <end position="376"/>
    </location>
</feature>
<feature type="region of interest" description="Disordered" evidence="2">
    <location>
        <begin position="896"/>
        <end position="915"/>
    </location>
</feature>
<feature type="compositionally biased region" description="Basic and acidic residues" evidence="2">
    <location>
        <begin position="343"/>
        <end position="376"/>
    </location>
</feature>
<feature type="domain" description="Kinetochore protein Cenp-F/LEK1 Rb protein-binding" evidence="4">
    <location>
        <begin position="1736"/>
        <end position="1768"/>
    </location>
</feature>
<evidence type="ECO:0000259" key="4">
    <source>
        <dbReference type="Pfam" id="PF10490"/>
    </source>
</evidence>
<feature type="region of interest" description="Disordered" evidence="2">
    <location>
        <begin position="1669"/>
        <end position="1711"/>
    </location>
</feature>
<feature type="region of interest" description="Disordered" evidence="2">
    <location>
        <begin position="1149"/>
        <end position="1168"/>
    </location>
</feature>
<accession>A0AAD8ZVF9</accession>
<evidence type="ECO:0008006" key="7">
    <source>
        <dbReference type="Google" id="ProtNLM"/>
    </source>
</evidence>
<dbReference type="PANTHER" id="PTHR18874:SF10">
    <property type="entry name" value="CENTROMERE PROTEIN F"/>
    <property type="match status" value="1"/>
</dbReference>
<keyword evidence="6" id="KW-1185">Reference proteome</keyword>
<evidence type="ECO:0000313" key="5">
    <source>
        <dbReference type="EMBL" id="KAK1804140.1"/>
    </source>
</evidence>
<evidence type="ECO:0000256" key="1">
    <source>
        <dbReference type="SAM" id="Coils"/>
    </source>
</evidence>
<dbReference type="InterPro" id="IPR043513">
    <property type="entry name" value="Cenp-F"/>
</dbReference>
<feature type="compositionally biased region" description="Low complexity" evidence="2">
    <location>
        <begin position="214"/>
        <end position="229"/>
    </location>
</feature>
<feature type="coiled-coil region" evidence="1">
    <location>
        <begin position="941"/>
        <end position="975"/>
    </location>
</feature>
<keyword evidence="1" id="KW-0175">Coiled coil</keyword>
<proteinExistence type="predicted"/>